<feature type="compositionally biased region" description="Polar residues" evidence="1">
    <location>
        <begin position="122"/>
        <end position="134"/>
    </location>
</feature>
<gene>
    <name evidence="2" type="ORF">GJ744_007098</name>
</gene>
<dbReference type="AlphaFoldDB" id="A0A8H7DXY2"/>
<proteinExistence type="predicted"/>
<reference evidence="2" key="1">
    <citation type="submission" date="2020-02" db="EMBL/GenBank/DDBJ databases">
        <authorList>
            <person name="Palmer J.M."/>
        </authorList>
    </citation>
    <scope>NUCLEOTIDE SEQUENCE</scope>
    <source>
        <strain evidence="2">EPUS1.4</strain>
        <tissue evidence="2">Thallus</tissue>
    </source>
</reference>
<evidence type="ECO:0000313" key="3">
    <source>
        <dbReference type="Proteomes" id="UP000606974"/>
    </source>
</evidence>
<comment type="caution">
    <text evidence="2">The sequence shown here is derived from an EMBL/GenBank/DDBJ whole genome shotgun (WGS) entry which is preliminary data.</text>
</comment>
<keyword evidence="3" id="KW-1185">Reference proteome</keyword>
<feature type="region of interest" description="Disordered" evidence="1">
    <location>
        <begin position="112"/>
        <end position="141"/>
    </location>
</feature>
<name>A0A8H7DXY2_9EURO</name>
<dbReference type="EMBL" id="JAACFV010000331">
    <property type="protein sequence ID" value="KAF7502122.1"/>
    <property type="molecule type" value="Genomic_DNA"/>
</dbReference>
<dbReference type="Proteomes" id="UP000606974">
    <property type="component" value="Unassembled WGS sequence"/>
</dbReference>
<accession>A0A8H7DXY2</accession>
<sequence length="141" mass="15623">MGYGKIGVSLGAKRRTGDWGKSLGHGAGFATQCEAPVSYDLLRRVNGRRDGLAIHEPFHLNALSWSGRIRPSAPGTSIQQRRTFNSQIKAFQREEERGVMKGYSRLRLFTHGEPGSRVQAPQGLSIQPWETTAQEMERVSG</sequence>
<protein>
    <submittedName>
        <fullName evidence="2">Uncharacterized protein</fullName>
    </submittedName>
</protein>
<evidence type="ECO:0000313" key="2">
    <source>
        <dbReference type="EMBL" id="KAF7502122.1"/>
    </source>
</evidence>
<organism evidence="2 3">
    <name type="scientific">Endocarpon pusillum</name>
    <dbReference type="NCBI Taxonomy" id="364733"/>
    <lineage>
        <taxon>Eukaryota</taxon>
        <taxon>Fungi</taxon>
        <taxon>Dikarya</taxon>
        <taxon>Ascomycota</taxon>
        <taxon>Pezizomycotina</taxon>
        <taxon>Eurotiomycetes</taxon>
        <taxon>Chaetothyriomycetidae</taxon>
        <taxon>Verrucariales</taxon>
        <taxon>Verrucariaceae</taxon>
        <taxon>Endocarpon</taxon>
    </lineage>
</organism>
<evidence type="ECO:0000256" key="1">
    <source>
        <dbReference type="SAM" id="MobiDB-lite"/>
    </source>
</evidence>